<dbReference type="SMART" id="SM00382">
    <property type="entry name" value="AAA"/>
    <property type="match status" value="1"/>
</dbReference>
<dbReference type="InterPro" id="IPR013611">
    <property type="entry name" value="Transp-assoc_OB_typ2"/>
</dbReference>
<dbReference type="Gene3D" id="3.40.50.300">
    <property type="entry name" value="P-loop containing nucleotide triphosphate hydrolases"/>
    <property type="match status" value="1"/>
</dbReference>
<dbReference type="EMBL" id="LITQ01000014">
    <property type="protein sequence ID" value="OAA93230.1"/>
    <property type="molecule type" value="Genomic_DNA"/>
</dbReference>
<feature type="domain" description="ABC transporter" evidence="5">
    <location>
        <begin position="4"/>
        <end position="234"/>
    </location>
</feature>
<dbReference type="InterPro" id="IPR003593">
    <property type="entry name" value="AAA+_ATPase"/>
</dbReference>
<accession>A0A170NMX6</accession>
<proteinExistence type="predicted"/>
<evidence type="ECO:0000256" key="4">
    <source>
        <dbReference type="ARBA" id="ARBA00066388"/>
    </source>
</evidence>
<dbReference type="InterPro" id="IPR003439">
    <property type="entry name" value="ABC_transporter-like_ATP-bd"/>
</dbReference>
<keyword evidence="2" id="KW-0547">Nucleotide-binding</keyword>
<dbReference type="PROSITE" id="PS00211">
    <property type="entry name" value="ABC_TRANSPORTER_1"/>
    <property type="match status" value="1"/>
</dbReference>
<dbReference type="PROSITE" id="PS50893">
    <property type="entry name" value="ABC_TRANSPORTER_2"/>
    <property type="match status" value="1"/>
</dbReference>
<evidence type="ECO:0000256" key="3">
    <source>
        <dbReference type="ARBA" id="ARBA00022840"/>
    </source>
</evidence>
<keyword evidence="6" id="KW-0378">Hydrolase</keyword>
<dbReference type="SUPFAM" id="SSF52540">
    <property type="entry name" value="P-loop containing nucleoside triphosphate hydrolases"/>
    <property type="match status" value="1"/>
</dbReference>
<dbReference type="InterPro" id="IPR050093">
    <property type="entry name" value="ABC_SmlMolc_Importer"/>
</dbReference>
<keyword evidence="3 6" id="KW-0067">ATP-binding</keyword>
<dbReference type="InterPro" id="IPR008995">
    <property type="entry name" value="Mo/tungstate-bd_C_term_dom"/>
</dbReference>
<dbReference type="GO" id="GO:0015418">
    <property type="term" value="F:ABC-type quaternary ammonium compound transporting activity"/>
    <property type="evidence" value="ECO:0007669"/>
    <property type="project" value="UniProtKB-EC"/>
</dbReference>
<sequence>MDYILIKELNKNFNKVKALSNINISIKKGEFVSLLGPSGCGKSTLLRIIAGLEDPSSGEISVNNNDLVNIPVNKRNMGMVFQSYSLFPNMTARENIAFGLKLKKVPQEEIKIKVEEIINLVGLNGRENHYPSQLSGGQQQRVALARALVVSPDVLLLDEPLSALDAQIRITLRKLIKEIHNKFKITTLFVTHDQEEALSISDRIFIMNKGEIVQYGTPEEIYKNPETKFVANFVGTYNLLTPKFLNQPEDCSNIFIRPEHISIILEDTVIGKNTFSGVIRNVYFLGNIVRLNVIVNGTMLLIDTLNRGDNVYYEGEKINVYVPSDKCLKIKS</sequence>
<dbReference type="Proteomes" id="UP000093694">
    <property type="component" value="Unassembled WGS sequence"/>
</dbReference>
<dbReference type="EC" id="7.6.2.9" evidence="4"/>
<dbReference type="GO" id="GO:0016887">
    <property type="term" value="F:ATP hydrolysis activity"/>
    <property type="evidence" value="ECO:0007669"/>
    <property type="project" value="InterPro"/>
</dbReference>
<reference evidence="7 9" key="2">
    <citation type="journal article" date="2016" name="Front. Microbiol.">
        <title>Industrial Acetogenic Biocatalysts: A Comparative Metabolic and Genomic Analysis.</title>
        <authorList>
            <person name="Bengelsdorf F."/>
            <person name="Poehlein A."/>
            <person name="Sonja S."/>
            <person name="Erz C."/>
            <person name="Hummel T."/>
            <person name="Hoffmeister S."/>
            <person name="Daniel R."/>
            <person name="Durre P."/>
        </authorList>
    </citation>
    <scope>NUCLEOTIDE SEQUENCE [LARGE SCALE GENOMIC DNA]</scope>
    <source>
        <strain evidence="7 9">PTA-10522</strain>
    </source>
</reference>
<comment type="caution">
    <text evidence="6">The sequence shown here is derived from an EMBL/GenBank/DDBJ whole genome shotgun (WGS) entry which is preliminary data.</text>
</comment>
<organism evidence="6 8">
    <name type="scientific">Clostridium coskatii</name>
    <dbReference type="NCBI Taxonomy" id="1705578"/>
    <lineage>
        <taxon>Bacteria</taxon>
        <taxon>Bacillati</taxon>
        <taxon>Bacillota</taxon>
        <taxon>Clostridia</taxon>
        <taxon>Eubacteriales</taxon>
        <taxon>Clostridiaceae</taxon>
        <taxon>Clostridium</taxon>
    </lineage>
</organism>
<dbReference type="Pfam" id="PF08402">
    <property type="entry name" value="TOBE_2"/>
    <property type="match status" value="1"/>
</dbReference>
<evidence type="ECO:0000259" key="5">
    <source>
        <dbReference type="PROSITE" id="PS50893"/>
    </source>
</evidence>
<dbReference type="InterPro" id="IPR017871">
    <property type="entry name" value="ABC_transporter-like_CS"/>
</dbReference>
<dbReference type="PANTHER" id="PTHR42781">
    <property type="entry name" value="SPERMIDINE/PUTRESCINE IMPORT ATP-BINDING PROTEIN POTA"/>
    <property type="match status" value="1"/>
</dbReference>
<dbReference type="InterPro" id="IPR027417">
    <property type="entry name" value="P-loop_NTPase"/>
</dbReference>
<evidence type="ECO:0000256" key="2">
    <source>
        <dbReference type="ARBA" id="ARBA00022741"/>
    </source>
</evidence>
<dbReference type="RefSeq" id="WP_063601038.1">
    <property type="nucleotide sequence ID" value="NZ_LITQ01000014.1"/>
</dbReference>
<evidence type="ECO:0000313" key="6">
    <source>
        <dbReference type="EMBL" id="OAA93230.1"/>
    </source>
</evidence>
<gene>
    <name evidence="6" type="primary">cysA_1</name>
    <name evidence="7" type="ORF">CLCOS_17110</name>
    <name evidence="6" type="ORF">WX73_00182</name>
</gene>
<dbReference type="GO" id="GO:0005524">
    <property type="term" value="F:ATP binding"/>
    <property type="evidence" value="ECO:0007669"/>
    <property type="project" value="UniProtKB-KW"/>
</dbReference>
<dbReference type="FunFam" id="3.40.50.300:FF:000425">
    <property type="entry name" value="Probable ABC transporter, ATP-binding subunit"/>
    <property type="match status" value="1"/>
</dbReference>
<keyword evidence="1" id="KW-0813">Transport</keyword>
<evidence type="ECO:0000256" key="1">
    <source>
        <dbReference type="ARBA" id="ARBA00022448"/>
    </source>
</evidence>
<dbReference type="Pfam" id="PF00005">
    <property type="entry name" value="ABC_tran"/>
    <property type="match status" value="1"/>
</dbReference>
<reference evidence="6 8" key="1">
    <citation type="journal article" date="2015" name="Biotechnol. Bioeng.">
        <title>Genome sequence and phenotypic characterization of Caulobacter segnis.</title>
        <authorList>
            <person name="Patel S."/>
            <person name="Fletcher B."/>
            <person name="Scott D.C."/>
            <person name="Ely B."/>
        </authorList>
    </citation>
    <scope>NUCLEOTIDE SEQUENCE [LARGE SCALE GENOMIC DNA]</scope>
    <source>
        <strain evidence="6 8">PS02</strain>
    </source>
</reference>
<dbReference type="PATRIC" id="fig|1705578.3.peg.566"/>
<dbReference type="SUPFAM" id="SSF50331">
    <property type="entry name" value="MOP-like"/>
    <property type="match status" value="1"/>
</dbReference>
<dbReference type="PANTHER" id="PTHR42781:SF4">
    <property type="entry name" value="SPERMIDINE_PUTRESCINE IMPORT ATP-BINDING PROTEIN POTA"/>
    <property type="match status" value="1"/>
</dbReference>
<dbReference type="AlphaFoldDB" id="A0A170NMX6"/>
<dbReference type="Proteomes" id="UP000077384">
    <property type="component" value="Unassembled WGS sequence"/>
</dbReference>
<name>A0A170NMX6_9CLOT</name>
<keyword evidence="9" id="KW-1185">Reference proteome</keyword>
<evidence type="ECO:0000313" key="7">
    <source>
        <dbReference type="EMBL" id="OBR95387.1"/>
    </source>
</evidence>
<evidence type="ECO:0000313" key="9">
    <source>
        <dbReference type="Proteomes" id="UP000093694"/>
    </source>
</evidence>
<protein>
    <recommendedName>
        <fullName evidence="4">ABC-type quaternary amine transporter</fullName>
        <ecNumber evidence="4">7.6.2.9</ecNumber>
    </recommendedName>
</protein>
<evidence type="ECO:0000313" key="8">
    <source>
        <dbReference type="Proteomes" id="UP000077384"/>
    </source>
</evidence>
<dbReference type="GO" id="GO:0043190">
    <property type="term" value="C:ATP-binding cassette (ABC) transporter complex"/>
    <property type="evidence" value="ECO:0007669"/>
    <property type="project" value="InterPro"/>
</dbReference>
<dbReference type="EMBL" id="LROR01000038">
    <property type="protein sequence ID" value="OBR95387.1"/>
    <property type="molecule type" value="Genomic_DNA"/>
</dbReference>